<dbReference type="InterPro" id="IPR021412">
    <property type="entry name" value="DUF3052"/>
</dbReference>
<accession>A0ABV7WF84</accession>
<sequence length="141" mass="15000">MSATADRPADTDLARRLGITAGQVVQEFGWDDDVDEDLRSQVEALTGSPLEDEDSIEVADVVLLWFRDGDGDLVDVLMDSLTNLGDGGVVWLLTPKLGRPDHVEPGDIEEAAPTAGLHGTSSTSACPDWSGTRLASPKGRK</sequence>
<dbReference type="EMBL" id="JBHRWW010000003">
    <property type="protein sequence ID" value="MFC3688039.1"/>
    <property type="molecule type" value="Genomic_DNA"/>
</dbReference>
<keyword evidence="3" id="KW-1185">Reference proteome</keyword>
<dbReference type="RefSeq" id="WP_340291800.1">
    <property type="nucleotide sequence ID" value="NZ_JBBEOI010000050.1"/>
</dbReference>
<evidence type="ECO:0000313" key="3">
    <source>
        <dbReference type="Proteomes" id="UP001595685"/>
    </source>
</evidence>
<protein>
    <submittedName>
        <fullName evidence="2">DUF3052 domain-containing protein</fullName>
    </submittedName>
</protein>
<proteinExistence type="predicted"/>
<evidence type="ECO:0000313" key="2">
    <source>
        <dbReference type="EMBL" id="MFC3688039.1"/>
    </source>
</evidence>
<name>A0ABV7WF84_9MICO</name>
<reference evidence="3" key="1">
    <citation type="journal article" date="2019" name="Int. J. Syst. Evol. Microbiol.">
        <title>The Global Catalogue of Microorganisms (GCM) 10K type strain sequencing project: providing services to taxonomists for standard genome sequencing and annotation.</title>
        <authorList>
            <consortium name="The Broad Institute Genomics Platform"/>
            <consortium name="The Broad Institute Genome Sequencing Center for Infectious Disease"/>
            <person name="Wu L."/>
            <person name="Ma J."/>
        </authorList>
    </citation>
    <scope>NUCLEOTIDE SEQUENCE [LARGE SCALE GENOMIC DNA]</scope>
    <source>
        <strain evidence="3">NCAIM B.02333</strain>
    </source>
</reference>
<feature type="region of interest" description="Disordered" evidence="1">
    <location>
        <begin position="102"/>
        <end position="141"/>
    </location>
</feature>
<gene>
    <name evidence="2" type="ORF">ACFOLH_06755</name>
</gene>
<dbReference type="Pfam" id="PF11253">
    <property type="entry name" value="DUF3052"/>
    <property type="match status" value="1"/>
</dbReference>
<organism evidence="2 3">
    <name type="scientific">Aquipuribacter hungaricus</name>
    <dbReference type="NCBI Taxonomy" id="545624"/>
    <lineage>
        <taxon>Bacteria</taxon>
        <taxon>Bacillati</taxon>
        <taxon>Actinomycetota</taxon>
        <taxon>Actinomycetes</taxon>
        <taxon>Micrococcales</taxon>
        <taxon>Intrasporangiaceae</taxon>
        <taxon>Aquipuribacter</taxon>
    </lineage>
</organism>
<comment type="caution">
    <text evidence="2">The sequence shown here is derived from an EMBL/GenBank/DDBJ whole genome shotgun (WGS) entry which is preliminary data.</text>
</comment>
<evidence type="ECO:0000256" key="1">
    <source>
        <dbReference type="SAM" id="MobiDB-lite"/>
    </source>
</evidence>
<dbReference type="Proteomes" id="UP001595685">
    <property type="component" value="Unassembled WGS sequence"/>
</dbReference>